<gene>
    <name evidence="1" type="ORF">Mal33_03040</name>
</gene>
<evidence type="ECO:0000313" key="2">
    <source>
        <dbReference type="Proteomes" id="UP000316770"/>
    </source>
</evidence>
<name>A0A518IMM9_9BACT</name>
<protein>
    <submittedName>
        <fullName evidence="1">Uncharacterized protein</fullName>
    </submittedName>
</protein>
<dbReference type="EMBL" id="CP036318">
    <property type="protein sequence ID" value="QDV54351.1"/>
    <property type="molecule type" value="Genomic_DNA"/>
</dbReference>
<evidence type="ECO:0000313" key="1">
    <source>
        <dbReference type="EMBL" id="QDV54351.1"/>
    </source>
</evidence>
<dbReference type="AlphaFoldDB" id="A0A518IMM9"/>
<reference evidence="1 2" key="1">
    <citation type="submission" date="2019-02" db="EMBL/GenBank/DDBJ databases">
        <title>Deep-cultivation of Planctomycetes and their phenomic and genomic characterization uncovers novel biology.</title>
        <authorList>
            <person name="Wiegand S."/>
            <person name="Jogler M."/>
            <person name="Boedeker C."/>
            <person name="Pinto D."/>
            <person name="Vollmers J."/>
            <person name="Rivas-Marin E."/>
            <person name="Kohn T."/>
            <person name="Peeters S.H."/>
            <person name="Heuer A."/>
            <person name="Rast P."/>
            <person name="Oberbeckmann S."/>
            <person name="Bunk B."/>
            <person name="Jeske O."/>
            <person name="Meyerdierks A."/>
            <person name="Storesund J.E."/>
            <person name="Kallscheuer N."/>
            <person name="Luecker S."/>
            <person name="Lage O.M."/>
            <person name="Pohl T."/>
            <person name="Merkel B.J."/>
            <person name="Hornburger P."/>
            <person name="Mueller R.-W."/>
            <person name="Bruemmer F."/>
            <person name="Labrenz M."/>
            <person name="Spormann A.M."/>
            <person name="Op den Camp H."/>
            <person name="Overmann J."/>
            <person name="Amann R."/>
            <person name="Jetten M.S.M."/>
            <person name="Mascher T."/>
            <person name="Medema M.H."/>
            <person name="Devos D.P."/>
            <person name="Kaster A.-K."/>
            <person name="Ovreas L."/>
            <person name="Rohde M."/>
            <person name="Galperin M.Y."/>
            <person name="Jogler C."/>
        </authorList>
    </citation>
    <scope>NUCLEOTIDE SEQUENCE [LARGE SCALE GENOMIC DNA]</scope>
    <source>
        <strain evidence="1 2">Mal33</strain>
    </source>
</reference>
<sequence length="208" mass="23877">MAAADWQNDGGRMIKGRIIKGRMITRQDDYSAAMVNIFETFAFLYRSLTLSFCPRSFCQKPGHSQAIAVAASRLRVTPCHRICGLTSAAIRYRRCTAVDGKQEETFPNRDHCFTPCLCERPHAWYQKNLTEAIRHGIFSEMGSWEPFRSAQVFRVVYHVIGSLGFSLRRRCSDRFAAGSSCRRIRHFRRTIARGHETRVVRTAPSRQL</sequence>
<keyword evidence="2" id="KW-1185">Reference proteome</keyword>
<dbReference type="Proteomes" id="UP000316770">
    <property type="component" value="Chromosome"/>
</dbReference>
<proteinExistence type="predicted"/>
<organism evidence="1 2">
    <name type="scientific">Rosistilla oblonga</name>
    <dbReference type="NCBI Taxonomy" id="2527990"/>
    <lineage>
        <taxon>Bacteria</taxon>
        <taxon>Pseudomonadati</taxon>
        <taxon>Planctomycetota</taxon>
        <taxon>Planctomycetia</taxon>
        <taxon>Pirellulales</taxon>
        <taxon>Pirellulaceae</taxon>
        <taxon>Rosistilla</taxon>
    </lineage>
</organism>
<accession>A0A518IMM9</accession>